<keyword evidence="3" id="KW-0378">Hydrolase</keyword>
<dbReference type="InterPro" id="IPR011545">
    <property type="entry name" value="DEAD/DEAH_box_helicase_dom"/>
</dbReference>
<dbReference type="Gene3D" id="2.40.50.140">
    <property type="entry name" value="Nucleic acid-binding proteins"/>
    <property type="match status" value="1"/>
</dbReference>
<evidence type="ECO:0000256" key="7">
    <source>
        <dbReference type="ARBA" id="ARBA00023204"/>
    </source>
</evidence>
<dbReference type="PANTHER" id="PTHR47964:SF1">
    <property type="entry name" value="ATP-DEPENDENT DNA HELICASE HOMOLOG RECG, CHLOROPLASTIC"/>
    <property type="match status" value="1"/>
</dbReference>
<evidence type="ECO:0000256" key="1">
    <source>
        <dbReference type="ARBA" id="ARBA00022741"/>
    </source>
</evidence>
<dbReference type="Gene3D" id="3.40.50.300">
    <property type="entry name" value="P-loop containing nucleotide triphosphate hydrolases"/>
    <property type="match status" value="2"/>
</dbReference>
<protein>
    <submittedName>
        <fullName evidence="10">ATP-dependent DNA helicase RecG</fullName>
    </submittedName>
</protein>
<feature type="domain" description="Helicase ATP-binding" evidence="8">
    <location>
        <begin position="309"/>
        <end position="475"/>
    </location>
</feature>
<keyword evidence="4 10" id="KW-0347">Helicase</keyword>
<dbReference type="SUPFAM" id="SSF52540">
    <property type="entry name" value="P-loop containing nucleoside triphosphate hydrolases"/>
    <property type="match status" value="2"/>
</dbReference>
<gene>
    <name evidence="10" type="ORF">HMPREF1650_06825</name>
</gene>
<reference evidence="10 11" key="1">
    <citation type="submission" date="2014-07" db="EMBL/GenBank/DDBJ databases">
        <authorList>
            <person name="McCorrison J."/>
            <person name="Sanka R."/>
            <person name="Torralba M."/>
            <person name="Gillis M."/>
            <person name="Haft D.H."/>
            <person name="Methe B."/>
            <person name="Sutton G."/>
            <person name="Nelson K.E."/>
        </authorList>
    </citation>
    <scope>NUCLEOTIDE SEQUENCE [LARGE SCALE GENOMIC DNA]</scope>
    <source>
        <strain evidence="10 11">DNF00450</strain>
    </source>
</reference>
<dbReference type="PANTHER" id="PTHR47964">
    <property type="entry name" value="ATP-DEPENDENT DNA HELICASE HOMOLOG RECG, CHLOROPLASTIC"/>
    <property type="match status" value="1"/>
</dbReference>
<dbReference type="CDD" id="cd04488">
    <property type="entry name" value="RecG_wedge_OBF"/>
    <property type="match status" value="1"/>
</dbReference>
<dbReference type="SUPFAM" id="SSF50249">
    <property type="entry name" value="Nucleic acid-binding proteins"/>
    <property type="match status" value="1"/>
</dbReference>
<evidence type="ECO:0000256" key="4">
    <source>
        <dbReference type="ARBA" id="ARBA00022806"/>
    </source>
</evidence>
<dbReference type="GO" id="GO:0003677">
    <property type="term" value="F:DNA binding"/>
    <property type="evidence" value="ECO:0007669"/>
    <property type="project" value="UniProtKB-KW"/>
</dbReference>
<dbReference type="GO" id="GO:0003678">
    <property type="term" value="F:DNA helicase activity"/>
    <property type="evidence" value="ECO:0007669"/>
    <property type="project" value="TreeGrafter"/>
</dbReference>
<dbReference type="InterPro" id="IPR014001">
    <property type="entry name" value="Helicase_ATP-bd"/>
</dbReference>
<dbReference type="InterPro" id="IPR047112">
    <property type="entry name" value="RecG/Mfd"/>
</dbReference>
<accession>A0A095Y3U2</accession>
<dbReference type="PROSITE" id="PS51194">
    <property type="entry name" value="HELICASE_CTER"/>
    <property type="match status" value="1"/>
</dbReference>
<proteinExistence type="predicted"/>
<dbReference type="Proteomes" id="UP000029548">
    <property type="component" value="Unassembled WGS sequence"/>
</dbReference>
<dbReference type="InterPro" id="IPR045562">
    <property type="entry name" value="RecG_dom3_C"/>
</dbReference>
<dbReference type="eggNOG" id="COG1200">
    <property type="taxonomic scope" value="Bacteria"/>
</dbReference>
<evidence type="ECO:0000256" key="5">
    <source>
        <dbReference type="ARBA" id="ARBA00022840"/>
    </source>
</evidence>
<dbReference type="Pfam" id="PF00271">
    <property type="entry name" value="Helicase_C"/>
    <property type="match status" value="1"/>
</dbReference>
<dbReference type="Pfam" id="PF19833">
    <property type="entry name" value="RecG_dom3_C"/>
    <property type="match status" value="1"/>
</dbReference>
<evidence type="ECO:0000259" key="8">
    <source>
        <dbReference type="PROSITE" id="PS51192"/>
    </source>
</evidence>
<organism evidence="10 11">
    <name type="scientific">Corynebacterium freneyi DNF00450</name>
    <dbReference type="NCBI Taxonomy" id="1287475"/>
    <lineage>
        <taxon>Bacteria</taxon>
        <taxon>Bacillati</taxon>
        <taxon>Actinomycetota</taxon>
        <taxon>Actinomycetes</taxon>
        <taxon>Mycobacteriales</taxon>
        <taxon>Corynebacteriaceae</taxon>
        <taxon>Corynebacterium</taxon>
    </lineage>
</organism>
<keyword evidence="1" id="KW-0547">Nucleotide-binding</keyword>
<keyword evidence="5" id="KW-0067">ATP-binding</keyword>
<keyword evidence="6" id="KW-0238">DNA-binding</keyword>
<feature type="domain" description="Helicase C-terminal" evidence="9">
    <location>
        <begin position="504"/>
        <end position="659"/>
    </location>
</feature>
<evidence type="ECO:0000256" key="2">
    <source>
        <dbReference type="ARBA" id="ARBA00022763"/>
    </source>
</evidence>
<keyword evidence="7" id="KW-0234">DNA repair</keyword>
<dbReference type="EMBL" id="JRNE01000051">
    <property type="protein sequence ID" value="KGF16716.1"/>
    <property type="molecule type" value="Genomic_DNA"/>
</dbReference>
<evidence type="ECO:0000313" key="10">
    <source>
        <dbReference type="EMBL" id="KGF16716.1"/>
    </source>
</evidence>
<dbReference type="CDD" id="cd17992">
    <property type="entry name" value="DEXHc_RecG"/>
    <property type="match status" value="1"/>
</dbReference>
<dbReference type="GO" id="GO:0016787">
    <property type="term" value="F:hydrolase activity"/>
    <property type="evidence" value="ECO:0007669"/>
    <property type="project" value="UniProtKB-KW"/>
</dbReference>
<evidence type="ECO:0000259" key="9">
    <source>
        <dbReference type="PROSITE" id="PS51194"/>
    </source>
</evidence>
<dbReference type="InterPro" id="IPR027417">
    <property type="entry name" value="P-loop_NTPase"/>
</dbReference>
<dbReference type="PROSITE" id="PS51192">
    <property type="entry name" value="HELICASE_ATP_BIND_1"/>
    <property type="match status" value="1"/>
</dbReference>
<evidence type="ECO:0000256" key="6">
    <source>
        <dbReference type="ARBA" id="ARBA00023125"/>
    </source>
</evidence>
<dbReference type="InterPro" id="IPR001650">
    <property type="entry name" value="Helicase_C-like"/>
</dbReference>
<dbReference type="SMART" id="SM00487">
    <property type="entry name" value="DEXDc"/>
    <property type="match status" value="1"/>
</dbReference>
<dbReference type="GO" id="GO:0005524">
    <property type="term" value="F:ATP binding"/>
    <property type="evidence" value="ECO:0007669"/>
    <property type="project" value="UniProtKB-KW"/>
</dbReference>
<keyword evidence="2" id="KW-0227">DNA damage</keyword>
<dbReference type="InterPro" id="IPR012340">
    <property type="entry name" value="NA-bd_OB-fold"/>
</dbReference>
<dbReference type="AlphaFoldDB" id="A0A095Y3U2"/>
<dbReference type="SMART" id="SM00490">
    <property type="entry name" value="HELICc"/>
    <property type="match status" value="2"/>
</dbReference>
<dbReference type="RefSeq" id="WP_035122155.1">
    <property type="nucleotide sequence ID" value="NZ_JRNE01000051.1"/>
</dbReference>
<comment type="caution">
    <text evidence="10">The sequence shown here is derived from an EMBL/GenBank/DDBJ whole genome shotgun (WGS) entry which is preliminary data.</text>
</comment>
<name>A0A095Y3U2_9CORY</name>
<evidence type="ECO:0000313" key="11">
    <source>
        <dbReference type="Proteomes" id="UP000029548"/>
    </source>
</evidence>
<evidence type="ECO:0000256" key="3">
    <source>
        <dbReference type="ARBA" id="ARBA00022801"/>
    </source>
</evidence>
<dbReference type="Pfam" id="PF00270">
    <property type="entry name" value="DEAD"/>
    <property type="match status" value="1"/>
</dbReference>
<dbReference type="GO" id="GO:0006281">
    <property type="term" value="P:DNA repair"/>
    <property type="evidence" value="ECO:0007669"/>
    <property type="project" value="UniProtKB-KW"/>
</dbReference>
<sequence>MLGWLSTATAMTPLREVLGAKAAKKVKDALGDTSVGELLRRLPQRYASQGHSLNVDYAQVGESITAVVEVVGVVLPDSGDQSQLTPRGRPRQPLRIMVTDGVRTMPMPIFGQAWLGKVLHSGTRLLVLGTLGEFRGQPQITNADVLVIGADGKPGAATGKLKKLIDGADGMAELRGLLARPYLPIHRGRKGLSGILLALYIRRVLQWLPRQAEPLPEFPSALPGFDEALREAHFPGVDGPLAALNRLKYDEALELQLALALRRAGNADRVAPECPPREADDGRVSRLAANLPFELTRGQEAVFADVSADLARPVPMNRLLQGEVGSGKTVVALLAMLQVLDAGRQSVLLAPTEVLAAQHARTIRGLLDDADVDARVALLTGSMSVGEKRAALLDIVTGEAGIIVGTHALLSEGVDFFDLGLVVIDEQHRFGVRQRDRLRERGRDGMTPHVLVMTATPIPRTLAMTVFGDLDVSELAELPGQRRQVTTVVVPSVEKPTWEARAWEVIREQAALGHRAFIVSPRILGEGESVEDNFDLARRNLPGVDVGFLHGRMTPEEKAAAMADFVSGRTSVLVATTVIEVGVDVPEATVMMIRRAESYGVSQLHQLRGRIGRGDLEGICFLCTETWQGTPERARLDAIAETNDGFRLAEIDVRTRKHGDVLGEGQSGLAAGLGLLDLGEDVRIIERARKDAAKLAAEMPDYARRLTYDITDEQAGYLERS</sequence>